<evidence type="ECO:0000259" key="2">
    <source>
        <dbReference type="Pfam" id="PF12146"/>
    </source>
</evidence>
<keyword evidence="4" id="KW-1185">Reference proteome</keyword>
<reference evidence="3 4" key="1">
    <citation type="submission" date="2019-07" db="EMBL/GenBank/DDBJ databases">
        <title>Allobacillus sp. nov. SKP isolated from shrimp paste of Euphausiacea.</title>
        <authorList>
            <person name="Kanchanasin P."/>
            <person name="Tanasupawat S."/>
            <person name="Shi W."/>
            <person name="Wu L."/>
            <person name="Ma J."/>
        </authorList>
    </citation>
    <scope>NUCLEOTIDE SEQUENCE [LARGE SCALE GENOMIC DNA]</scope>
    <source>
        <strain evidence="3 4">SKP4-8</strain>
    </source>
</reference>
<dbReference type="InterPro" id="IPR000073">
    <property type="entry name" value="AB_hydrolase_1"/>
</dbReference>
<keyword evidence="3" id="KW-0378">Hydrolase</keyword>
<proteinExistence type="predicted"/>
<dbReference type="Gene3D" id="3.40.50.1820">
    <property type="entry name" value="alpha/beta hydrolase"/>
    <property type="match status" value="1"/>
</dbReference>
<dbReference type="PANTHER" id="PTHR43358:SF4">
    <property type="entry name" value="ALPHA_BETA HYDROLASE FOLD-1 DOMAIN-CONTAINING PROTEIN"/>
    <property type="match status" value="1"/>
</dbReference>
<evidence type="ECO:0000313" key="3">
    <source>
        <dbReference type="EMBL" id="TSJ66051.1"/>
    </source>
</evidence>
<dbReference type="SUPFAM" id="SSF53474">
    <property type="entry name" value="alpha/beta-Hydrolases"/>
    <property type="match status" value="1"/>
</dbReference>
<name>A0A556PNT7_9BACI</name>
<sequence>MASNFFYNLAIKREVKTYLQDNEDLVVSAETMDVFLTGSWRSWFSQSDFKPMEIESFDGLSLRGYYLEAEEPTNKTVVFAHGYLGKARDMALYGQYYYEDLGYNIFTADLRGHGESEGEYIGFGWHDRLDYLDWIDEIIAMQGPDTEIILHGLSMGGSTVLMTSGEELPSNVKAVVADSPFSSTYDLFDYQMEQMFNLPDFPLLPITSKITEMRANYSLYDASALNQVEHAELPILYLHGGKDTFVPTSMAQELYENTHSETEIHIFDEASHGEAIVMYEEEYLDTLYTFIEKHMD</sequence>
<dbReference type="Pfam" id="PF00561">
    <property type="entry name" value="Abhydrolase_1"/>
    <property type="match status" value="1"/>
</dbReference>
<dbReference type="EMBL" id="VMHE01000006">
    <property type="protein sequence ID" value="TSJ66051.1"/>
    <property type="molecule type" value="Genomic_DNA"/>
</dbReference>
<dbReference type="InterPro" id="IPR029058">
    <property type="entry name" value="AB_hydrolase_fold"/>
</dbReference>
<dbReference type="OrthoDB" id="9776685at2"/>
<dbReference type="Pfam" id="PF12146">
    <property type="entry name" value="Hydrolase_4"/>
    <property type="match status" value="1"/>
</dbReference>
<comment type="caution">
    <text evidence="3">The sequence shown here is derived from an EMBL/GenBank/DDBJ whole genome shotgun (WGS) entry which is preliminary data.</text>
</comment>
<dbReference type="PANTHER" id="PTHR43358">
    <property type="entry name" value="ALPHA/BETA-HYDROLASE"/>
    <property type="match status" value="1"/>
</dbReference>
<gene>
    <name evidence="3" type="ORF">FPQ13_05235</name>
</gene>
<dbReference type="GO" id="GO:0016787">
    <property type="term" value="F:hydrolase activity"/>
    <property type="evidence" value="ECO:0007669"/>
    <property type="project" value="UniProtKB-KW"/>
</dbReference>
<feature type="domain" description="AB hydrolase-1" evidence="1">
    <location>
        <begin position="76"/>
        <end position="201"/>
    </location>
</feature>
<dbReference type="AlphaFoldDB" id="A0A556PNT7"/>
<dbReference type="InterPro" id="IPR052920">
    <property type="entry name" value="DNA-binding_regulatory"/>
</dbReference>
<dbReference type="Proteomes" id="UP000316425">
    <property type="component" value="Unassembled WGS sequence"/>
</dbReference>
<organism evidence="3 4">
    <name type="scientific">Allobacillus salarius</name>
    <dbReference type="NCBI Taxonomy" id="1955272"/>
    <lineage>
        <taxon>Bacteria</taxon>
        <taxon>Bacillati</taxon>
        <taxon>Bacillota</taxon>
        <taxon>Bacilli</taxon>
        <taxon>Bacillales</taxon>
        <taxon>Bacillaceae</taxon>
        <taxon>Allobacillus</taxon>
    </lineage>
</organism>
<dbReference type="InterPro" id="IPR022742">
    <property type="entry name" value="Hydrolase_4"/>
</dbReference>
<feature type="domain" description="Serine aminopeptidase S33" evidence="2">
    <location>
        <begin position="222"/>
        <end position="272"/>
    </location>
</feature>
<accession>A0A556PNT7</accession>
<protein>
    <submittedName>
        <fullName evidence="3">Alpha/beta hydrolase</fullName>
    </submittedName>
</protein>
<evidence type="ECO:0000259" key="1">
    <source>
        <dbReference type="Pfam" id="PF00561"/>
    </source>
</evidence>
<evidence type="ECO:0000313" key="4">
    <source>
        <dbReference type="Proteomes" id="UP000316425"/>
    </source>
</evidence>